<proteinExistence type="inferred from homology"/>
<keyword evidence="5" id="KW-0472">Membrane</keyword>
<dbReference type="FunFam" id="3.90.830.10:FF:000002">
    <property type="entry name" value="Vacuolar protein sorting-associated protein 45"/>
    <property type="match status" value="1"/>
</dbReference>
<dbReference type="InterPro" id="IPR036045">
    <property type="entry name" value="Sec1-like_sf"/>
</dbReference>
<dbReference type="Pfam" id="PF00995">
    <property type="entry name" value="Sec1"/>
    <property type="match status" value="1"/>
</dbReference>
<evidence type="ECO:0000256" key="4">
    <source>
        <dbReference type="ARBA" id="ARBA00022927"/>
    </source>
</evidence>
<dbReference type="SUPFAM" id="SSF56815">
    <property type="entry name" value="Sec1/munc18-like (SM) proteins"/>
    <property type="match status" value="1"/>
</dbReference>
<dbReference type="FunFam" id="3.40.50.2060:FF:000007">
    <property type="entry name" value="Vacuolar sorting protein"/>
    <property type="match status" value="1"/>
</dbReference>
<dbReference type="GO" id="GO:0031410">
    <property type="term" value="C:cytoplasmic vesicle"/>
    <property type="evidence" value="ECO:0007669"/>
    <property type="project" value="UniProtKB-ARBA"/>
</dbReference>
<dbReference type="GO" id="GO:0016192">
    <property type="term" value="P:vesicle-mediated transport"/>
    <property type="evidence" value="ECO:0007669"/>
    <property type="project" value="InterPro"/>
</dbReference>
<dbReference type="GO" id="GO:0005794">
    <property type="term" value="C:Golgi apparatus"/>
    <property type="evidence" value="ECO:0007669"/>
    <property type="project" value="UniProtKB-ARBA"/>
</dbReference>
<evidence type="ECO:0000256" key="3">
    <source>
        <dbReference type="ARBA" id="ARBA00022448"/>
    </source>
</evidence>
<comment type="subcellular location">
    <subcellularLocation>
        <location evidence="1">Endomembrane system</location>
        <topology evidence="1">Peripheral membrane protein</topology>
    </subcellularLocation>
</comment>
<dbReference type="Gene3D" id="3.90.830.10">
    <property type="entry name" value="Syntaxin Binding Protein 1, Chain A, domain 2"/>
    <property type="match status" value="1"/>
</dbReference>
<dbReference type="PIRSF" id="PIRSF005715">
    <property type="entry name" value="VPS45_Sec1"/>
    <property type="match status" value="1"/>
</dbReference>
<dbReference type="GO" id="GO:0031338">
    <property type="term" value="P:regulation of vesicle fusion"/>
    <property type="evidence" value="ECO:0007669"/>
    <property type="project" value="UniProtKB-ARBA"/>
</dbReference>
<dbReference type="PANTHER" id="PTHR11679">
    <property type="entry name" value="VESICLE PROTEIN SORTING-ASSOCIATED"/>
    <property type="match status" value="1"/>
</dbReference>
<protein>
    <recommendedName>
        <fullName evidence="6">Vacuolar protein sorting-associated protein 45</fullName>
    </recommendedName>
</protein>
<evidence type="ECO:0000256" key="2">
    <source>
        <dbReference type="ARBA" id="ARBA00009884"/>
    </source>
</evidence>
<dbReference type="Gene3D" id="1.25.40.60">
    <property type="match status" value="1"/>
</dbReference>
<dbReference type="AlphaFoldDB" id="A0AAN7U0S0"/>
<dbReference type="InterPro" id="IPR001619">
    <property type="entry name" value="Sec1-like"/>
</dbReference>
<name>A0AAN7U0S0_9MYCE</name>
<comment type="similarity">
    <text evidence="2">Belongs to the STXBP/unc-18/SEC1 family.</text>
</comment>
<evidence type="ECO:0000313" key="8">
    <source>
        <dbReference type="Proteomes" id="UP001344447"/>
    </source>
</evidence>
<gene>
    <name evidence="7" type="ORF">RB653_009281</name>
</gene>
<dbReference type="Proteomes" id="UP001344447">
    <property type="component" value="Unassembled WGS sequence"/>
</dbReference>
<reference evidence="7 8" key="1">
    <citation type="submission" date="2023-11" db="EMBL/GenBank/DDBJ databases">
        <title>Dfirmibasis_genome.</title>
        <authorList>
            <person name="Edelbroek B."/>
            <person name="Kjellin J."/>
            <person name="Jerlstrom-Hultqvist J."/>
            <person name="Soderbom F."/>
        </authorList>
    </citation>
    <scope>NUCLEOTIDE SEQUENCE [LARGE SCALE GENOMIC DNA]</scope>
    <source>
        <strain evidence="7 8">TNS-C-14</strain>
    </source>
</reference>
<evidence type="ECO:0000256" key="1">
    <source>
        <dbReference type="ARBA" id="ARBA00004184"/>
    </source>
</evidence>
<dbReference type="GO" id="GO:0031201">
    <property type="term" value="C:SNARE complex"/>
    <property type="evidence" value="ECO:0007669"/>
    <property type="project" value="UniProtKB-ARBA"/>
</dbReference>
<keyword evidence="4" id="KW-0653">Protein transport</keyword>
<dbReference type="InterPro" id="IPR043154">
    <property type="entry name" value="Sec-1-like_dom1"/>
</dbReference>
<dbReference type="InterPro" id="IPR027482">
    <property type="entry name" value="Sec1-like_dom2"/>
</dbReference>
<evidence type="ECO:0000313" key="7">
    <source>
        <dbReference type="EMBL" id="KAK5579597.1"/>
    </source>
</evidence>
<dbReference type="InterPro" id="IPR043127">
    <property type="entry name" value="Sec-1-like_dom3a"/>
</dbReference>
<dbReference type="EMBL" id="JAVFKY010000003">
    <property type="protein sequence ID" value="KAK5579597.1"/>
    <property type="molecule type" value="Genomic_DNA"/>
</dbReference>
<dbReference type="Gene3D" id="3.40.50.1910">
    <property type="match status" value="1"/>
</dbReference>
<dbReference type="GO" id="GO:0006886">
    <property type="term" value="P:intracellular protein transport"/>
    <property type="evidence" value="ECO:0007669"/>
    <property type="project" value="UniProtKB-ARBA"/>
</dbReference>
<keyword evidence="3" id="KW-0813">Transport</keyword>
<evidence type="ECO:0000256" key="5">
    <source>
        <dbReference type="ARBA" id="ARBA00023136"/>
    </source>
</evidence>
<evidence type="ECO:0000256" key="6">
    <source>
        <dbReference type="ARBA" id="ARBA00073001"/>
    </source>
</evidence>
<organism evidence="7 8">
    <name type="scientific">Dictyostelium firmibasis</name>
    <dbReference type="NCBI Taxonomy" id="79012"/>
    <lineage>
        <taxon>Eukaryota</taxon>
        <taxon>Amoebozoa</taxon>
        <taxon>Evosea</taxon>
        <taxon>Eumycetozoa</taxon>
        <taxon>Dictyostelia</taxon>
        <taxon>Dictyosteliales</taxon>
        <taxon>Dictyosteliaceae</taxon>
        <taxon>Dictyostelium</taxon>
    </lineage>
</organism>
<sequence length="561" mass="64449">MSGKQMDVIVSIQDYINKILTNIQGMKVLVLDKETAGIVSMVYTQSEILQKEVFLFEKIENTKEKMLHMKGVYFIRPTQENIQSICDELKDPKFNKYHLFFTNTISKVSLDEIAKADEQDVVSEIQEYFGDFFAVNPDTFTLNLPGMLTKKSPRWQSDISRVVDGLFSSLLALKKKPVIRYSSNSDATRYLAEKITERMNRDRDLFDFRRQGEPLLLILDRKDDPITPLLHQWTYQAMIHELLTINNNRVSLAKAPGLKDDLKEVVLSLDHDVFYKENLYKNFGDLGASIKDLVDQFQDKMNTNQNIQTIDDMKKFIENYPNFQKFSTTVSKHVSLMDELNRLISLDNLMEVSEVQQELACNHDHNSIYNHVLEIVNDSKYTDRDKLVLVLLYSIRYEDGRVWELKEKLSSIGVPPRDIGLIDTLRGYAGASLREGDLLGTKNIFSFARSVVKRGLQGVSNIYTQHKPLLHDILDGILKNKLKETSYPYSSTTQSRERPQDVIIFMVGGITYEEALTVYTFNSLNNGVCRVVLGGTSILNREQFLEDLSNTQINVNPSGRR</sequence>
<accession>A0AAN7U0S0</accession>
<comment type="caution">
    <text evidence="7">The sequence shown here is derived from an EMBL/GenBank/DDBJ whole genome shotgun (WGS) entry which is preliminary data.</text>
</comment>
<dbReference type="Gene3D" id="3.40.50.2060">
    <property type="match status" value="1"/>
</dbReference>
<keyword evidence="8" id="KW-1185">Reference proteome</keyword>
<dbReference type="GO" id="GO:0098588">
    <property type="term" value="C:bounding membrane of organelle"/>
    <property type="evidence" value="ECO:0007669"/>
    <property type="project" value="UniProtKB-ARBA"/>
</dbReference>